<dbReference type="EMBL" id="VMGK01000034">
    <property type="protein sequence ID" value="TSC92351.1"/>
    <property type="molecule type" value="Genomic_DNA"/>
</dbReference>
<evidence type="ECO:0000313" key="2">
    <source>
        <dbReference type="Proteomes" id="UP000315689"/>
    </source>
</evidence>
<proteinExistence type="predicted"/>
<gene>
    <name evidence="1" type="ORF">CEN89_745</name>
</gene>
<dbReference type="InterPro" id="IPR036583">
    <property type="entry name" value="23S_rRNA_IVS_sf"/>
</dbReference>
<evidence type="ECO:0000313" key="1">
    <source>
        <dbReference type="EMBL" id="TSC92351.1"/>
    </source>
</evidence>
<reference evidence="1 2" key="1">
    <citation type="submission" date="2017-07" db="EMBL/GenBank/DDBJ databases">
        <title>Mechanisms for carbon and nitrogen cycling indicate functional differentiation within the Candidate Phyla Radiation.</title>
        <authorList>
            <person name="Danczak R.E."/>
            <person name="Johnston M.D."/>
            <person name="Kenah C."/>
            <person name="Slattery M."/>
            <person name="Wrighton K.C."/>
            <person name="Wilkins M.J."/>
        </authorList>
    </citation>
    <scope>NUCLEOTIDE SEQUENCE [LARGE SCALE GENOMIC DNA]</scope>
    <source>
        <strain evidence="1">Licking1014_7</strain>
    </source>
</reference>
<accession>A0A554LHL6</accession>
<name>A0A554LHL6_9BACT</name>
<dbReference type="Pfam" id="PF05635">
    <property type="entry name" value="23S_rRNA_IVP"/>
    <property type="match status" value="1"/>
</dbReference>
<evidence type="ECO:0008006" key="3">
    <source>
        <dbReference type="Google" id="ProtNLM"/>
    </source>
</evidence>
<dbReference type="Proteomes" id="UP000315689">
    <property type="component" value="Unassembled WGS sequence"/>
</dbReference>
<dbReference type="AlphaFoldDB" id="A0A554LHL6"/>
<dbReference type="NCBIfam" id="TIGR02436">
    <property type="entry name" value="four helix bundle protein"/>
    <property type="match status" value="1"/>
</dbReference>
<dbReference type="Gene3D" id="1.20.1440.60">
    <property type="entry name" value="23S rRNA-intervening sequence"/>
    <property type="match status" value="1"/>
</dbReference>
<organism evidence="1 2">
    <name type="scientific">Candidatus Berkelbacteria bacterium Licking1014_7</name>
    <dbReference type="NCBI Taxonomy" id="2017147"/>
    <lineage>
        <taxon>Bacteria</taxon>
        <taxon>Candidatus Berkelbacteria</taxon>
    </lineage>
</organism>
<sequence length="82" mass="9326">MNKLNNNPKNLLKQKCFQFSIDVIHFAKSLDFNTINQILLKQLIRSATSIGANIVEAFGSGTKRGFFNFFSLRTRDSNQSQV</sequence>
<dbReference type="InterPro" id="IPR012657">
    <property type="entry name" value="23S_rRNA-intervening_sequence"/>
</dbReference>
<comment type="caution">
    <text evidence="1">The sequence shown here is derived from an EMBL/GenBank/DDBJ whole genome shotgun (WGS) entry which is preliminary data.</text>
</comment>
<dbReference type="SUPFAM" id="SSF158446">
    <property type="entry name" value="IVS-encoded protein-like"/>
    <property type="match status" value="1"/>
</dbReference>
<protein>
    <recommendedName>
        <fullName evidence="3">S23 ribosomal protein</fullName>
    </recommendedName>
</protein>